<dbReference type="PANTHER" id="PTHR12430">
    <property type="entry name" value="MITOCHONDRIAL IMPORT RECEPTOR SUBUNIT TOM20"/>
    <property type="match status" value="1"/>
</dbReference>
<evidence type="ECO:0000256" key="6">
    <source>
        <dbReference type="ARBA" id="ARBA00022927"/>
    </source>
</evidence>
<dbReference type="FunFam" id="1.20.960.10:FF:000002">
    <property type="entry name" value="Mitochondrial import receptor subunit TOM20"/>
    <property type="match status" value="1"/>
</dbReference>
<evidence type="ECO:0000256" key="12">
    <source>
        <dbReference type="ARBA" id="ARBA00073975"/>
    </source>
</evidence>
<dbReference type="PIRSF" id="PIRSF037707">
    <property type="entry name" value="MAS20_rcpt"/>
    <property type="match status" value="1"/>
</dbReference>
<dbReference type="GO" id="GO:0008320">
    <property type="term" value="F:protein transmembrane transporter activity"/>
    <property type="evidence" value="ECO:0007669"/>
    <property type="project" value="TreeGrafter"/>
</dbReference>
<dbReference type="SUPFAM" id="SSF47157">
    <property type="entry name" value="Mitochondrial import receptor subunit Tom20"/>
    <property type="match status" value="1"/>
</dbReference>
<dbReference type="GO" id="GO:0030150">
    <property type="term" value="P:protein import into mitochondrial matrix"/>
    <property type="evidence" value="ECO:0007669"/>
    <property type="project" value="TreeGrafter"/>
</dbReference>
<keyword evidence="8 14" id="KW-0496">Mitochondrion</keyword>
<evidence type="ECO:0000256" key="9">
    <source>
        <dbReference type="ARBA" id="ARBA00023136"/>
    </source>
</evidence>
<evidence type="ECO:0000256" key="15">
    <source>
        <dbReference type="SAM" id="Coils"/>
    </source>
</evidence>
<evidence type="ECO:0000256" key="2">
    <source>
        <dbReference type="ARBA" id="ARBA00005792"/>
    </source>
</evidence>
<dbReference type="Pfam" id="PF02064">
    <property type="entry name" value="MAS20"/>
    <property type="match status" value="1"/>
</dbReference>
<gene>
    <name evidence="16" type="ORF">P8C59_005573</name>
</gene>
<comment type="caution">
    <text evidence="16">The sequence shown here is derived from an EMBL/GenBank/DDBJ whole genome shotgun (WGS) entry which is preliminary data.</text>
</comment>
<keyword evidence="6" id="KW-0653">Protein transport</keyword>
<keyword evidence="7" id="KW-1133">Transmembrane helix</keyword>
<evidence type="ECO:0000256" key="4">
    <source>
        <dbReference type="ARBA" id="ARBA00022692"/>
    </source>
</evidence>
<dbReference type="GO" id="GO:0005742">
    <property type="term" value="C:mitochondrial outer membrane translocase complex"/>
    <property type="evidence" value="ECO:0007669"/>
    <property type="project" value="UniProtKB-UniRule"/>
</dbReference>
<dbReference type="EMBL" id="JAQQPM010000004">
    <property type="protein sequence ID" value="KAK2071123.1"/>
    <property type="molecule type" value="Genomic_DNA"/>
</dbReference>
<evidence type="ECO:0000313" key="17">
    <source>
        <dbReference type="Proteomes" id="UP001217918"/>
    </source>
</evidence>
<evidence type="ECO:0000313" key="16">
    <source>
        <dbReference type="EMBL" id="KAK2071123.1"/>
    </source>
</evidence>
<accession>A0AAD9I4P9</accession>
<dbReference type="GO" id="GO:0016031">
    <property type="term" value="P:tRNA import into mitochondrion"/>
    <property type="evidence" value="ECO:0007669"/>
    <property type="project" value="TreeGrafter"/>
</dbReference>
<sequence>MSQTAVVATATAAAVATGVLAYAVYFDHQRRSNSEFRRQLRRNEKKRARTEKEMAVLTRNERLQAIKSAVDEAKAQGFPTSSLEEKEQYFLDQVSTGEVLSTKPDKTIDAALAFYRALKVYPTPHDLINIYDNTVPKPILDILAEMIAYDGNIPMSNDYNGPSMDVEDMMRELSQAGGIPNVGLD</sequence>
<organism evidence="16 17">
    <name type="scientific">Phyllachora maydis</name>
    <dbReference type="NCBI Taxonomy" id="1825666"/>
    <lineage>
        <taxon>Eukaryota</taxon>
        <taxon>Fungi</taxon>
        <taxon>Dikarya</taxon>
        <taxon>Ascomycota</taxon>
        <taxon>Pezizomycotina</taxon>
        <taxon>Sordariomycetes</taxon>
        <taxon>Sordariomycetidae</taxon>
        <taxon>Phyllachorales</taxon>
        <taxon>Phyllachoraceae</taxon>
        <taxon>Phyllachora</taxon>
    </lineage>
</organism>
<evidence type="ECO:0000256" key="13">
    <source>
        <dbReference type="ARBA" id="ARBA00080405"/>
    </source>
</evidence>
<dbReference type="InterPro" id="IPR002056">
    <property type="entry name" value="MAS20"/>
</dbReference>
<dbReference type="GO" id="GO:0006886">
    <property type="term" value="P:intracellular protein transport"/>
    <property type="evidence" value="ECO:0007669"/>
    <property type="project" value="InterPro"/>
</dbReference>
<name>A0AAD9I4P9_9PEZI</name>
<evidence type="ECO:0000256" key="10">
    <source>
        <dbReference type="ARBA" id="ARBA00042705"/>
    </source>
</evidence>
<proteinExistence type="inferred from homology"/>
<comment type="similarity">
    <text evidence="2 14">Belongs to the Tom20 family.</text>
</comment>
<feature type="coiled-coil region" evidence="15">
    <location>
        <begin position="33"/>
        <end position="60"/>
    </location>
</feature>
<dbReference type="PANTHER" id="PTHR12430:SF0">
    <property type="entry name" value="TRANSLOCASE OF OUTER MITOCHONDRIAL MEMBRANE 20"/>
    <property type="match status" value="1"/>
</dbReference>
<evidence type="ECO:0000256" key="5">
    <source>
        <dbReference type="ARBA" id="ARBA00022787"/>
    </source>
</evidence>
<dbReference type="AlphaFoldDB" id="A0AAD9I4P9"/>
<dbReference type="Proteomes" id="UP001217918">
    <property type="component" value="Unassembled WGS sequence"/>
</dbReference>
<keyword evidence="4" id="KW-0812">Transmembrane</keyword>
<keyword evidence="9 14" id="KW-0472">Membrane</keyword>
<dbReference type="PRINTS" id="PR00351">
    <property type="entry name" value="OM20RECEPTOR"/>
</dbReference>
<keyword evidence="5 14" id="KW-1000">Mitochondrion outer membrane</keyword>
<keyword evidence="3" id="KW-0813">Transport</keyword>
<dbReference type="GO" id="GO:0006605">
    <property type="term" value="P:protein targeting"/>
    <property type="evidence" value="ECO:0007669"/>
    <property type="project" value="InterPro"/>
</dbReference>
<dbReference type="InterPro" id="IPR023392">
    <property type="entry name" value="Tom20_dom_sf"/>
</dbReference>
<evidence type="ECO:0000256" key="3">
    <source>
        <dbReference type="ARBA" id="ARBA00022448"/>
    </source>
</evidence>
<comment type="subcellular location">
    <subcellularLocation>
        <location evidence="1">Mitochondrion outer membrane</location>
        <topology evidence="1">Single-pass membrane protein</topology>
    </subcellularLocation>
</comment>
<protein>
    <recommendedName>
        <fullName evidence="11">Mitochondrial import receptor subunit TOM20</fullName>
    </recommendedName>
    <alternativeName>
        <fullName evidence="10">Mitochondrial 20 kDa outer membrane protein</fullName>
    </alternativeName>
    <alternativeName>
        <fullName evidence="12">Mitochondrial import receptor subunit tom20</fullName>
    </alternativeName>
    <alternativeName>
        <fullName evidence="13">Translocase of outer membrane 20 kDa subunit</fullName>
    </alternativeName>
</protein>
<keyword evidence="15" id="KW-0175">Coiled coil</keyword>
<keyword evidence="17" id="KW-1185">Reference proteome</keyword>
<dbReference type="Gene3D" id="1.20.960.10">
    <property type="entry name" value="Mitochondrial outer membrane translocase complex, subunit Tom20 domain"/>
    <property type="match status" value="1"/>
</dbReference>
<evidence type="ECO:0000256" key="14">
    <source>
        <dbReference type="PIRNR" id="PIRNR037707"/>
    </source>
</evidence>
<dbReference type="GO" id="GO:0030943">
    <property type="term" value="F:mitochondrion targeting sequence binding"/>
    <property type="evidence" value="ECO:0007669"/>
    <property type="project" value="TreeGrafter"/>
</dbReference>
<evidence type="ECO:0000256" key="11">
    <source>
        <dbReference type="ARBA" id="ARBA00068548"/>
    </source>
</evidence>
<evidence type="ECO:0000256" key="7">
    <source>
        <dbReference type="ARBA" id="ARBA00022989"/>
    </source>
</evidence>
<reference evidence="16" key="1">
    <citation type="journal article" date="2023" name="Mol. Plant Microbe Interact.">
        <title>Elucidating the Obligate Nature and Biological Capacity of an Invasive Fungal Corn Pathogen.</title>
        <authorList>
            <person name="MacCready J.S."/>
            <person name="Roggenkamp E.M."/>
            <person name="Gdanetz K."/>
            <person name="Chilvers M.I."/>
        </authorList>
    </citation>
    <scope>NUCLEOTIDE SEQUENCE</scope>
    <source>
        <strain evidence="16">PM02</strain>
    </source>
</reference>
<evidence type="ECO:0000256" key="1">
    <source>
        <dbReference type="ARBA" id="ARBA00004572"/>
    </source>
</evidence>
<evidence type="ECO:0000256" key="8">
    <source>
        <dbReference type="ARBA" id="ARBA00023128"/>
    </source>
</evidence>